<protein>
    <submittedName>
        <fullName evidence="1">Uncharacterized protein</fullName>
    </submittedName>
</protein>
<dbReference type="AlphaFoldDB" id="A0A6A3P0Q5"/>
<evidence type="ECO:0000313" key="1">
    <source>
        <dbReference type="EMBL" id="KAE9046774.1"/>
    </source>
</evidence>
<dbReference type="EMBL" id="QXFU01000043">
    <property type="protein sequence ID" value="KAE9046774.1"/>
    <property type="molecule type" value="Genomic_DNA"/>
</dbReference>
<name>A0A6A3P0Q5_9STRA</name>
<proteinExistence type="predicted"/>
<reference evidence="1 2" key="1">
    <citation type="submission" date="2018-09" db="EMBL/GenBank/DDBJ databases">
        <title>Genomic investigation of the strawberry pathogen Phytophthora fragariae indicates pathogenicity is determined by transcriptional variation in three key races.</title>
        <authorList>
            <person name="Adams T.M."/>
            <person name="Armitage A.D."/>
            <person name="Sobczyk M.K."/>
            <person name="Bates H.J."/>
            <person name="Dunwell J.M."/>
            <person name="Nellist C.F."/>
            <person name="Harrison R.J."/>
        </authorList>
    </citation>
    <scope>NUCLEOTIDE SEQUENCE [LARGE SCALE GENOMIC DNA]</scope>
    <source>
        <strain evidence="1 2">SCRP324</strain>
    </source>
</reference>
<gene>
    <name evidence="1" type="ORF">PR002_g1460</name>
</gene>
<evidence type="ECO:0000313" key="2">
    <source>
        <dbReference type="Proteomes" id="UP000435112"/>
    </source>
</evidence>
<organism evidence="1 2">
    <name type="scientific">Phytophthora rubi</name>
    <dbReference type="NCBI Taxonomy" id="129364"/>
    <lineage>
        <taxon>Eukaryota</taxon>
        <taxon>Sar</taxon>
        <taxon>Stramenopiles</taxon>
        <taxon>Oomycota</taxon>
        <taxon>Peronosporomycetes</taxon>
        <taxon>Peronosporales</taxon>
        <taxon>Peronosporaceae</taxon>
        <taxon>Phytophthora</taxon>
    </lineage>
</organism>
<comment type="caution">
    <text evidence="1">The sequence shown here is derived from an EMBL/GenBank/DDBJ whole genome shotgun (WGS) entry which is preliminary data.</text>
</comment>
<sequence>MMKMAPTISIRTRWLCAILGSPVVATMNLILATRVSGSLLKSLAMTVMKMPTPALRQLR</sequence>
<dbReference type="Proteomes" id="UP000435112">
    <property type="component" value="Unassembled WGS sequence"/>
</dbReference>
<accession>A0A6A3P0Q5</accession>
<dbReference type="OrthoDB" id="10284495at2759"/>